<feature type="domain" description="TIR" evidence="2">
    <location>
        <begin position="26"/>
        <end position="179"/>
    </location>
</feature>
<dbReference type="PROSITE" id="PS50104">
    <property type="entry name" value="TIR"/>
    <property type="match status" value="1"/>
</dbReference>
<evidence type="ECO:0000256" key="1">
    <source>
        <dbReference type="SAM" id="MobiDB-lite"/>
    </source>
</evidence>
<proteinExistence type="predicted"/>
<sequence>MLRGAPTVTLRPVWGTAQVNGAAVEYEFDVFVSYSRSAGNVCEWVWNHFYPALKRCLEDEIGKADIFIDRQLDEHIGKPWPDQLAHSLGRSKLLVPVLSAPYFRSPWCTAEWATMEKREEQVNDSGLIFPVVFADGTSFPAAVQQRQLHKEFKNYNVPYPKYVESAAYPHFHQEVQRLAELIAVRLGEVPEWRADWPALRPPPPGTPVRGRLPRFGA</sequence>
<dbReference type="InterPro" id="IPR000157">
    <property type="entry name" value="TIR_dom"/>
</dbReference>
<dbReference type="KEGG" id="saqu:EJC51_40365"/>
<organism evidence="3 4">
    <name type="scientific">Streptomyces aquilus</name>
    <dbReference type="NCBI Taxonomy" id="2548456"/>
    <lineage>
        <taxon>Bacteria</taxon>
        <taxon>Bacillati</taxon>
        <taxon>Actinomycetota</taxon>
        <taxon>Actinomycetes</taxon>
        <taxon>Kitasatosporales</taxon>
        <taxon>Streptomycetaceae</taxon>
        <taxon>Streptomyces</taxon>
    </lineage>
</organism>
<dbReference type="Proteomes" id="UP000280197">
    <property type="component" value="Chromosome"/>
</dbReference>
<feature type="compositionally biased region" description="Low complexity" evidence="1">
    <location>
        <begin position="207"/>
        <end position="217"/>
    </location>
</feature>
<evidence type="ECO:0000259" key="2">
    <source>
        <dbReference type="PROSITE" id="PS50104"/>
    </source>
</evidence>
<name>A0A3S9IH22_9ACTN</name>
<reference evidence="3 4" key="1">
    <citation type="submission" date="2018-12" db="EMBL/GenBank/DDBJ databases">
        <authorList>
            <person name="Li K."/>
        </authorList>
    </citation>
    <scope>NUCLEOTIDE SEQUENCE [LARGE SCALE GENOMIC DNA]</scope>
    <source>
        <strain evidence="4">CR22</strain>
    </source>
</reference>
<dbReference type="Pfam" id="PF13676">
    <property type="entry name" value="TIR_2"/>
    <property type="match status" value="1"/>
</dbReference>
<dbReference type="EMBL" id="CP034463">
    <property type="protein sequence ID" value="AZP23644.1"/>
    <property type="molecule type" value="Genomic_DNA"/>
</dbReference>
<dbReference type="AlphaFoldDB" id="A0A3S9IH22"/>
<accession>A0A3S9IH22</accession>
<gene>
    <name evidence="3" type="ORF">EJC51_40365</name>
</gene>
<evidence type="ECO:0000313" key="4">
    <source>
        <dbReference type="Proteomes" id="UP000280197"/>
    </source>
</evidence>
<dbReference type="SMART" id="SM00255">
    <property type="entry name" value="TIR"/>
    <property type="match status" value="1"/>
</dbReference>
<keyword evidence="4" id="KW-1185">Reference proteome</keyword>
<protein>
    <submittedName>
        <fullName evidence="3">TIR domain-containing protein</fullName>
    </submittedName>
</protein>
<dbReference type="SUPFAM" id="SSF52200">
    <property type="entry name" value="Toll/Interleukin receptor TIR domain"/>
    <property type="match status" value="1"/>
</dbReference>
<feature type="region of interest" description="Disordered" evidence="1">
    <location>
        <begin position="197"/>
        <end position="217"/>
    </location>
</feature>
<dbReference type="InterPro" id="IPR035897">
    <property type="entry name" value="Toll_tir_struct_dom_sf"/>
</dbReference>
<evidence type="ECO:0000313" key="3">
    <source>
        <dbReference type="EMBL" id="AZP23644.1"/>
    </source>
</evidence>
<dbReference type="GO" id="GO:0007165">
    <property type="term" value="P:signal transduction"/>
    <property type="evidence" value="ECO:0007669"/>
    <property type="project" value="InterPro"/>
</dbReference>
<dbReference type="Gene3D" id="3.40.50.10140">
    <property type="entry name" value="Toll/interleukin-1 receptor homology (TIR) domain"/>
    <property type="match status" value="1"/>
</dbReference>